<dbReference type="PANTHER" id="PTHR33198">
    <property type="entry name" value="ANK_REP_REGION DOMAIN-CONTAINING PROTEIN-RELATED"/>
    <property type="match status" value="1"/>
</dbReference>
<organism evidence="2 3">
    <name type="scientific">Pleurodeles waltl</name>
    <name type="common">Iberian ribbed newt</name>
    <dbReference type="NCBI Taxonomy" id="8319"/>
    <lineage>
        <taxon>Eukaryota</taxon>
        <taxon>Metazoa</taxon>
        <taxon>Chordata</taxon>
        <taxon>Craniata</taxon>
        <taxon>Vertebrata</taxon>
        <taxon>Euteleostomi</taxon>
        <taxon>Amphibia</taxon>
        <taxon>Batrachia</taxon>
        <taxon>Caudata</taxon>
        <taxon>Salamandroidea</taxon>
        <taxon>Salamandridae</taxon>
        <taxon>Pleurodelinae</taxon>
        <taxon>Pleurodeles</taxon>
    </lineage>
</organism>
<dbReference type="InterPro" id="IPR005162">
    <property type="entry name" value="Retrotrans_gag_dom"/>
</dbReference>
<sequence>MAGIPPLEPFTVTGAPPTQAARWKVWVERLETYFEALDVQPERRMPLLLHIGGADIHKIFKSVTEVRPRTYETLKGAITAHFEPYANPDYERFLLCQARQVTDESVDVFYARLKELASTCTLPDEEEEIRAQFIQRCSSSKLRERVLQQPNMQMKDILTLGRSQELSRARAAHMEQTPAAQTKAEAAYAVTTDMSQQKDTYKGRPKNRSCKWCTVSLQAMKSRKITEKLYEEKQEHVPATKGTCSL</sequence>
<reference evidence="2" key="1">
    <citation type="journal article" date="2022" name="bioRxiv">
        <title>Sequencing and chromosome-scale assembly of the giantPleurodeles waltlgenome.</title>
        <authorList>
            <person name="Brown T."/>
            <person name="Elewa A."/>
            <person name="Iarovenko S."/>
            <person name="Subramanian E."/>
            <person name="Araus A.J."/>
            <person name="Petzold A."/>
            <person name="Susuki M."/>
            <person name="Suzuki K.-i.T."/>
            <person name="Hayashi T."/>
            <person name="Toyoda A."/>
            <person name="Oliveira C."/>
            <person name="Osipova E."/>
            <person name="Leigh N.D."/>
            <person name="Simon A."/>
            <person name="Yun M.H."/>
        </authorList>
    </citation>
    <scope>NUCLEOTIDE SEQUENCE</scope>
    <source>
        <strain evidence="2">20211129_DDA</strain>
        <tissue evidence="2">Liver</tissue>
    </source>
</reference>
<dbReference type="PANTHER" id="PTHR33198:SF20">
    <property type="entry name" value="RETROTRANSPOSON GAG DOMAIN-CONTAINING PROTEIN"/>
    <property type="match status" value="1"/>
</dbReference>
<comment type="caution">
    <text evidence="2">The sequence shown here is derived from an EMBL/GenBank/DDBJ whole genome shotgun (WGS) entry which is preliminary data.</text>
</comment>
<dbReference type="EMBL" id="JANPWB010000002">
    <property type="protein sequence ID" value="KAJ1206336.1"/>
    <property type="molecule type" value="Genomic_DNA"/>
</dbReference>
<dbReference type="AlphaFoldDB" id="A0AAV7W0W0"/>
<gene>
    <name evidence="2" type="ORF">NDU88_001743</name>
</gene>
<protein>
    <recommendedName>
        <fullName evidence="1">Retrotransposon gag domain-containing protein</fullName>
    </recommendedName>
</protein>
<evidence type="ECO:0000259" key="1">
    <source>
        <dbReference type="Pfam" id="PF03732"/>
    </source>
</evidence>
<accession>A0AAV7W0W0</accession>
<evidence type="ECO:0000313" key="3">
    <source>
        <dbReference type="Proteomes" id="UP001066276"/>
    </source>
</evidence>
<proteinExistence type="predicted"/>
<feature type="domain" description="Retrotransposon gag" evidence="1">
    <location>
        <begin position="57"/>
        <end position="131"/>
    </location>
</feature>
<keyword evidence="3" id="KW-1185">Reference proteome</keyword>
<dbReference type="Proteomes" id="UP001066276">
    <property type="component" value="Chromosome 1_2"/>
</dbReference>
<evidence type="ECO:0000313" key="2">
    <source>
        <dbReference type="EMBL" id="KAJ1206336.1"/>
    </source>
</evidence>
<dbReference type="Pfam" id="PF03732">
    <property type="entry name" value="Retrotrans_gag"/>
    <property type="match status" value="1"/>
</dbReference>
<name>A0AAV7W0W0_PLEWA</name>